<dbReference type="EMBL" id="CM039439">
    <property type="protein sequence ID" value="KAI4295455.1"/>
    <property type="molecule type" value="Genomic_DNA"/>
</dbReference>
<organism evidence="1 2">
    <name type="scientific">Bauhinia variegata</name>
    <name type="common">Purple orchid tree</name>
    <name type="synonym">Phanera variegata</name>
    <dbReference type="NCBI Taxonomy" id="167791"/>
    <lineage>
        <taxon>Eukaryota</taxon>
        <taxon>Viridiplantae</taxon>
        <taxon>Streptophyta</taxon>
        <taxon>Embryophyta</taxon>
        <taxon>Tracheophyta</taxon>
        <taxon>Spermatophyta</taxon>
        <taxon>Magnoliopsida</taxon>
        <taxon>eudicotyledons</taxon>
        <taxon>Gunneridae</taxon>
        <taxon>Pentapetalae</taxon>
        <taxon>rosids</taxon>
        <taxon>fabids</taxon>
        <taxon>Fabales</taxon>
        <taxon>Fabaceae</taxon>
        <taxon>Cercidoideae</taxon>
        <taxon>Cercideae</taxon>
        <taxon>Bauhiniinae</taxon>
        <taxon>Bauhinia</taxon>
    </lineage>
</organism>
<gene>
    <name evidence="1" type="ORF">L6164_035501</name>
</gene>
<protein>
    <submittedName>
        <fullName evidence="1">Uncharacterized protein</fullName>
    </submittedName>
</protein>
<name>A0ACB9KE76_BAUVA</name>
<evidence type="ECO:0000313" key="2">
    <source>
        <dbReference type="Proteomes" id="UP000828941"/>
    </source>
</evidence>
<keyword evidence="2" id="KW-1185">Reference proteome</keyword>
<comment type="caution">
    <text evidence="1">The sequence shown here is derived from an EMBL/GenBank/DDBJ whole genome shotgun (WGS) entry which is preliminary data.</text>
</comment>
<proteinExistence type="predicted"/>
<reference evidence="1 2" key="1">
    <citation type="journal article" date="2022" name="DNA Res.">
        <title>Chromosomal-level genome assembly of the orchid tree Bauhinia variegata (Leguminosae; Cercidoideae) supports the allotetraploid origin hypothesis of Bauhinia.</title>
        <authorList>
            <person name="Zhong Y."/>
            <person name="Chen Y."/>
            <person name="Zheng D."/>
            <person name="Pang J."/>
            <person name="Liu Y."/>
            <person name="Luo S."/>
            <person name="Meng S."/>
            <person name="Qian L."/>
            <person name="Wei D."/>
            <person name="Dai S."/>
            <person name="Zhou R."/>
        </authorList>
    </citation>
    <scope>NUCLEOTIDE SEQUENCE [LARGE SCALE GENOMIC DNA]</scope>
    <source>
        <strain evidence="1">BV-YZ2020</strain>
    </source>
</reference>
<accession>A0ACB9KE76</accession>
<evidence type="ECO:0000313" key="1">
    <source>
        <dbReference type="EMBL" id="KAI4295455.1"/>
    </source>
</evidence>
<dbReference type="Proteomes" id="UP000828941">
    <property type="component" value="Chromosome 14"/>
</dbReference>
<sequence>MPCPLLHDPSQTETLYVRLYFVKSMCNMAWLKILQHSWKQDLLNLSLDHRRSQVNIIETIERVGDVESFLILSIFSPTKRSIRPDISWIFGNGMKMKPALILAGEFTLKGSVLF</sequence>